<keyword evidence="3" id="KW-0964">Secreted</keyword>
<protein>
    <recommendedName>
        <fullName evidence="10">Reelin domain-containing protein</fullName>
    </recommendedName>
</protein>
<feature type="signal peptide" evidence="9">
    <location>
        <begin position="1"/>
        <end position="28"/>
    </location>
</feature>
<comment type="similarity">
    <text evidence="2">Belongs to the insect defense protein family.</text>
</comment>
<proteinExistence type="inferred from homology"/>
<evidence type="ECO:0000256" key="1">
    <source>
        <dbReference type="ARBA" id="ARBA00004613"/>
    </source>
</evidence>
<dbReference type="InterPro" id="IPR042307">
    <property type="entry name" value="Reeler_sf"/>
</dbReference>
<dbReference type="InterPro" id="IPR051237">
    <property type="entry name" value="Ferric-chelate_Red/DefProt"/>
</dbReference>
<evidence type="ECO:0000256" key="5">
    <source>
        <dbReference type="ARBA" id="ARBA00022588"/>
    </source>
</evidence>
<evidence type="ECO:0000256" key="6">
    <source>
        <dbReference type="ARBA" id="ARBA00022729"/>
    </source>
</evidence>
<evidence type="ECO:0000313" key="11">
    <source>
        <dbReference type="EMBL" id="JAS16537.1"/>
    </source>
</evidence>
<keyword evidence="6 9" id="KW-0732">Signal</keyword>
<evidence type="ECO:0000256" key="2">
    <source>
        <dbReference type="ARBA" id="ARBA00008501"/>
    </source>
</evidence>
<reference evidence="11" key="1">
    <citation type="submission" date="2015-12" db="EMBL/GenBank/DDBJ databases">
        <title>De novo transcriptome assembly of four potential Pierce s Disease insect vectors from Arizona vineyards.</title>
        <authorList>
            <person name="Tassone E.E."/>
        </authorList>
    </citation>
    <scope>NUCLEOTIDE SEQUENCE</scope>
</reference>
<dbReference type="GO" id="GO:0005576">
    <property type="term" value="C:extracellular region"/>
    <property type="evidence" value="ECO:0007669"/>
    <property type="project" value="UniProtKB-SubCell"/>
</dbReference>
<sequence>VECGFNLDKMWAVLVLCASASLLAAVQAWPSQVPPSACQSFLPVHPRKDTGKPFQPQPNNSFPYKLQVLPQKRTKTFKVSITGDAANQIQGFQIQAWDVNSNQPVGEFKGANSNNVQFLQCGAGKDTASHTSKDNKQSVSAVWSPNNFQGKVRFHVTVAKSYDVFWSNLLSDEVQVV</sequence>
<evidence type="ECO:0000256" key="9">
    <source>
        <dbReference type="SAM" id="SignalP"/>
    </source>
</evidence>
<keyword evidence="4" id="KW-0929">Antimicrobial</keyword>
<feature type="chain" id="PRO_5008580628" description="Reelin domain-containing protein" evidence="9">
    <location>
        <begin position="29"/>
        <end position="177"/>
    </location>
</feature>
<keyword evidence="8" id="KW-0044">Antibiotic</keyword>
<dbReference type="AlphaFoldDB" id="A0A1B6CT16"/>
<organism evidence="11">
    <name type="scientific">Clastoptera arizonana</name>
    <name type="common">Arizona spittle bug</name>
    <dbReference type="NCBI Taxonomy" id="38151"/>
    <lineage>
        <taxon>Eukaryota</taxon>
        <taxon>Metazoa</taxon>
        <taxon>Ecdysozoa</taxon>
        <taxon>Arthropoda</taxon>
        <taxon>Hexapoda</taxon>
        <taxon>Insecta</taxon>
        <taxon>Pterygota</taxon>
        <taxon>Neoptera</taxon>
        <taxon>Paraneoptera</taxon>
        <taxon>Hemiptera</taxon>
        <taxon>Auchenorrhyncha</taxon>
        <taxon>Cercopoidea</taxon>
        <taxon>Clastopteridae</taxon>
        <taxon>Clastoptera</taxon>
    </lineage>
</organism>
<dbReference type="EMBL" id="GEDC01020761">
    <property type="protein sequence ID" value="JAS16537.1"/>
    <property type="molecule type" value="Transcribed_RNA"/>
</dbReference>
<gene>
    <name evidence="11" type="ORF">g.519</name>
</gene>
<dbReference type="GO" id="GO:0042742">
    <property type="term" value="P:defense response to bacterium"/>
    <property type="evidence" value="ECO:0007669"/>
    <property type="project" value="UniProtKB-KW"/>
</dbReference>
<feature type="non-terminal residue" evidence="11">
    <location>
        <position position="1"/>
    </location>
</feature>
<comment type="subcellular location">
    <subcellularLocation>
        <location evidence="1">Secreted</location>
    </subcellularLocation>
</comment>
<dbReference type="PANTHER" id="PTHR45828:SF9">
    <property type="entry name" value="CELL WALL INTEGRITY AND STRESS RESPONSE COMPONENT 4-LIKE-RELATED"/>
    <property type="match status" value="1"/>
</dbReference>
<evidence type="ECO:0000256" key="3">
    <source>
        <dbReference type="ARBA" id="ARBA00022525"/>
    </source>
</evidence>
<dbReference type="Gene3D" id="2.60.40.4060">
    <property type="entry name" value="Reeler domain"/>
    <property type="match status" value="1"/>
</dbReference>
<dbReference type="CDD" id="cd08544">
    <property type="entry name" value="Reeler"/>
    <property type="match status" value="1"/>
</dbReference>
<keyword evidence="5" id="KW-0399">Innate immunity</keyword>
<evidence type="ECO:0000256" key="4">
    <source>
        <dbReference type="ARBA" id="ARBA00022529"/>
    </source>
</evidence>
<accession>A0A1B6CT16</accession>
<keyword evidence="7" id="KW-0391">Immunity</keyword>
<evidence type="ECO:0000256" key="7">
    <source>
        <dbReference type="ARBA" id="ARBA00022859"/>
    </source>
</evidence>
<dbReference type="InterPro" id="IPR002861">
    <property type="entry name" value="Reeler_dom"/>
</dbReference>
<feature type="domain" description="Reelin" evidence="10">
    <location>
        <begin position="23"/>
        <end position="177"/>
    </location>
</feature>
<dbReference type="GO" id="GO:0016020">
    <property type="term" value="C:membrane"/>
    <property type="evidence" value="ECO:0007669"/>
    <property type="project" value="TreeGrafter"/>
</dbReference>
<evidence type="ECO:0000259" key="10">
    <source>
        <dbReference type="PROSITE" id="PS51019"/>
    </source>
</evidence>
<dbReference type="Pfam" id="PF02014">
    <property type="entry name" value="Reeler"/>
    <property type="match status" value="1"/>
</dbReference>
<evidence type="ECO:0000256" key="8">
    <source>
        <dbReference type="ARBA" id="ARBA00023022"/>
    </source>
</evidence>
<dbReference type="GO" id="GO:0045087">
    <property type="term" value="P:innate immune response"/>
    <property type="evidence" value="ECO:0007669"/>
    <property type="project" value="UniProtKB-KW"/>
</dbReference>
<dbReference type="PANTHER" id="PTHR45828">
    <property type="entry name" value="CYTOCHROME B561/FERRIC REDUCTASE TRANSMEMBRANE"/>
    <property type="match status" value="1"/>
</dbReference>
<dbReference type="PROSITE" id="PS51019">
    <property type="entry name" value="REELIN"/>
    <property type="match status" value="1"/>
</dbReference>
<name>A0A1B6CT16_9HEMI</name>